<protein>
    <submittedName>
        <fullName evidence="1">Uncharacterized protein</fullName>
    </submittedName>
</protein>
<accession>X1DW67</accession>
<comment type="caution">
    <text evidence="1">The sequence shown here is derived from an EMBL/GenBank/DDBJ whole genome shotgun (WGS) entry which is preliminary data.</text>
</comment>
<name>X1DW67_9ZZZZ</name>
<proteinExistence type="predicted"/>
<dbReference type="EMBL" id="BART01039919">
    <property type="protein sequence ID" value="GAH24457.1"/>
    <property type="molecule type" value="Genomic_DNA"/>
</dbReference>
<organism evidence="1">
    <name type="scientific">marine sediment metagenome</name>
    <dbReference type="NCBI Taxonomy" id="412755"/>
    <lineage>
        <taxon>unclassified sequences</taxon>
        <taxon>metagenomes</taxon>
        <taxon>ecological metagenomes</taxon>
    </lineage>
</organism>
<reference evidence="1" key="1">
    <citation type="journal article" date="2014" name="Front. Microbiol.">
        <title>High frequency of phylogenetically diverse reductive dehalogenase-homologous genes in deep subseafloor sedimentary metagenomes.</title>
        <authorList>
            <person name="Kawai M."/>
            <person name="Futagami T."/>
            <person name="Toyoda A."/>
            <person name="Takaki Y."/>
            <person name="Nishi S."/>
            <person name="Hori S."/>
            <person name="Arai W."/>
            <person name="Tsubouchi T."/>
            <person name="Morono Y."/>
            <person name="Uchiyama I."/>
            <person name="Ito T."/>
            <person name="Fujiyama A."/>
            <person name="Inagaki F."/>
            <person name="Takami H."/>
        </authorList>
    </citation>
    <scope>NUCLEOTIDE SEQUENCE</scope>
    <source>
        <strain evidence="1">Expedition CK06-06</strain>
    </source>
</reference>
<gene>
    <name evidence="1" type="ORF">S01H4_65314</name>
</gene>
<sequence>YVYDVKDQSIYDTRDQSVYDVEERSIYDVKERSIYDVSNWSLNEKNYRMFLDKFFNKENIDKIANKLRENGLNRYARLISGGGGYLKEFVYFDVWPPYTDISKAKITE</sequence>
<feature type="non-terminal residue" evidence="1">
    <location>
        <position position="108"/>
    </location>
</feature>
<evidence type="ECO:0000313" key="1">
    <source>
        <dbReference type="EMBL" id="GAH24457.1"/>
    </source>
</evidence>
<feature type="non-terminal residue" evidence="1">
    <location>
        <position position="1"/>
    </location>
</feature>
<dbReference type="AlphaFoldDB" id="X1DW67"/>